<reference evidence="2 3" key="1">
    <citation type="submission" date="2022-12" db="EMBL/GenBank/DDBJ databases">
        <authorList>
            <person name="Mo P."/>
        </authorList>
    </citation>
    <scope>NUCLEOTIDE SEQUENCE [LARGE SCALE GENOMIC DNA]</scope>
    <source>
        <strain evidence="2 3">HUAS 2-6</strain>
    </source>
</reference>
<sequence length="165" mass="17772">MQTAPAGPYAPRVASSPKLIDGLDAEEALFNGRIAERLRDHTGYPAIQQLPGIGTTLAAALVAEIGDAHRFASADRLCSCAGLTPWYYESDTAVRRGHVTKQGSKLVCWAMVEAIQCTVHPQDLRGPGPDRGRNIAKIAAARKPLMLVYYGLRDGQIRAPAHRTA</sequence>
<dbReference type="EMBL" id="CP115300">
    <property type="protein sequence ID" value="WBO68737.1"/>
    <property type="molecule type" value="Genomic_DNA"/>
</dbReference>
<name>A0ABY7PED6_9ACTN</name>
<dbReference type="RefSeq" id="WP_270085964.1">
    <property type="nucleotide sequence ID" value="NZ_CP115300.1"/>
</dbReference>
<evidence type="ECO:0000313" key="2">
    <source>
        <dbReference type="EMBL" id="WBO68737.1"/>
    </source>
</evidence>
<dbReference type="InterPro" id="IPR003346">
    <property type="entry name" value="Transposase_20"/>
</dbReference>
<organism evidence="2 3">
    <name type="scientific">Streptomyces camelliae</name>
    <dbReference type="NCBI Taxonomy" id="3004093"/>
    <lineage>
        <taxon>Bacteria</taxon>
        <taxon>Bacillati</taxon>
        <taxon>Actinomycetota</taxon>
        <taxon>Actinomycetes</taxon>
        <taxon>Kitasatosporales</taxon>
        <taxon>Streptomycetaceae</taxon>
        <taxon>Streptomyces</taxon>
    </lineage>
</organism>
<evidence type="ECO:0000313" key="3">
    <source>
        <dbReference type="Proteomes" id="UP001212326"/>
    </source>
</evidence>
<dbReference type="PANTHER" id="PTHR33055">
    <property type="entry name" value="TRANSPOSASE FOR INSERTION SEQUENCE ELEMENT IS1111A"/>
    <property type="match status" value="1"/>
</dbReference>
<dbReference type="InterPro" id="IPR047650">
    <property type="entry name" value="Transpos_IS110"/>
</dbReference>
<accession>A0ABY7PED6</accession>
<keyword evidence="3" id="KW-1185">Reference proteome</keyword>
<dbReference type="PANTHER" id="PTHR33055:SF13">
    <property type="entry name" value="TRANSPOSASE"/>
    <property type="match status" value="1"/>
</dbReference>
<gene>
    <name evidence="2" type="ORF">O1G22_41020</name>
</gene>
<proteinExistence type="predicted"/>
<dbReference type="Proteomes" id="UP001212326">
    <property type="component" value="Chromosome"/>
</dbReference>
<protein>
    <submittedName>
        <fullName evidence="2">Transposase</fullName>
    </submittedName>
</protein>
<feature type="domain" description="Transposase IS116/IS110/IS902 C-terminal" evidence="1">
    <location>
        <begin position="46"/>
        <end position="119"/>
    </location>
</feature>
<dbReference type="Pfam" id="PF02371">
    <property type="entry name" value="Transposase_20"/>
    <property type="match status" value="1"/>
</dbReference>
<evidence type="ECO:0000259" key="1">
    <source>
        <dbReference type="Pfam" id="PF02371"/>
    </source>
</evidence>